<dbReference type="HOGENOM" id="CLU_2791593_0_0_0"/>
<evidence type="ECO:0000259" key="1">
    <source>
        <dbReference type="Pfam" id="PF20037"/>
    </source>
</evidence>
<sequence>MVLSNGRKDQLQAYNRITTWIDPETGVEYLIVENYEKINIHGASGGIAITPRLNSDGSIMVKNPDQAK</sequence>
<name>D1AND1_SEBTE</name>
<reference evidence="3" key="1">
    <citation type="submission" date="2009-09" db="EMBL/GenBank/DDBJ databases">
        <title>The complete chromosome of Sebaldella termitidis ATCC 33386.</title>
        <authorList>
            <consortium name="US DOE Joint Genome Institute (JGI-PGF)"/>
            <person name="Lucas S."/>
            <person name="Copeland A."/>
            <person name="Lapidus A."/>
            <person name="Glavina del Rio T."/>
            <person name="Dalin E."/>
            <person name="Tice H."/>
            <person name="Bruce D."/>
            <person name="Goodwin L."/>
            <person name="Pitluck S."/>
            <person name="Kyrpides N."/>
            <person name="Mavromatis K."/>
            <person name="Ivanova N."/>
            <person name="Mikhailova N."/>
            <person name="Sims D."/>
            <person name="Meincke L."/>
            <person name="Brettin T."/>
            <person name="Detter J.C."/>
            <person name="Han C."/>
            <person name="Larimer F."/>
            <person name="Land M."/>
            <person name="Hauser L."/>
            <person name="Markowitz V."/>
            <person name="Cheng J.F."/>
            <person name="Hugenholtz P."/>
            <person name="Woyke T."/>
            <person name="Wu D."/>
            <person name="Eisen J.A."/>
        </authorList>
    </citation>
    <scope>NUCLEOTIDE SEQUENCE [LARGE SCALE GENOMIC DNA]</scope>
    <source>
        <strain evidence="3">ATCC 33386 / NCTC 11300</strain>
    </source>
</reference>
<dbReference type="STRING" id="526218.Sterm_2891"/>
<accession>D1AND1</accession>
<evidence type="ECO:0000313" key="2">
    <source>
        <dbReference type="EMBL" id="ACZ09735.1"/>
    </source>
</evidence>
<feature type="domain" description="DUF6440" evidence="1">
    <location>
        <begin position="13"/>
        <end position="62"/>
    </location>
</feature>
<dbReference type="Proteomes" id="UP000000845">
    <property type="component" value="Chromosome"/>
</dbReference>
<protein>
    <recommendedName>
        <fullName evidence="1">DUF6440 domain-containing protein</fullName>
    </recommendedName>
</protein>
<dbReference type="InterPro" id="IPR045515">
    <property type="entry name" value="DUF6440"/>
</dbReference>
<dbReference type="Pfam" id="PF20037">
    <property type="entry name" value="DUF6440"/>
    <property type="match status" value="1"/>
</dbReference>
<keyword evidence="3" id="KW-1185">Reference proteome</keyword>
<dbReference type="AlphaFoldDB" id="D1AND1"/>
<organism evidence="2 3">
    <name type="scientific">Sebaldella termitidis (strain ATCC 33386 / NCTC 11300)</name>
    <dbReference type="NCBI Taxonomy" id="526218"/>
    <lineage>
        <taxon>Bacteria</taxon>
        <taxon>Fusobacteriati</taxon>
        <taxon>Fusobacteriota</taxon>
        <taxon>Fusobacteriia</taxon>
        <taxon>Fusobacteriales</taxon>
        <taxon>Leptotrichiaceae</taxon>
        <taxon>Sebaldella</taxon>
    </lineage>
</organism>
<dbReference type="KEGG" id="str:Sterm_2891"/>
<evidence type="ECO:0000313" key="3">
    <source>
        <dbReference type="Proteomes" id="UP000000845"/>
    </source>
</evidence>
<reference evidence="2 3" key="2">
    <citation type="journal article" date="2010" name="Stand. Genomic Sci.">
        <title>Complete genome sequence of Sebaldella termitidis type strain (NCTC 11300).</title>
        <authorList>
            <person name="Harmon-Smith M."/>
            <person name="Celia L."/>
            <person name="Chertkov O."/>
            <person name="Lapidus A."/>
            <person name="Copeland A."/>
            <person name="Glavina Del Rio T."/>
            <person name="Nolan M."/>
            <person name="Lucas S."/>
            <person name="Tice H."/>
            <person name="Cheng J.F."/>
            <person name="Han C."/>
            <person name="Detter J.C."/>
            <person name="Bruce D."/>
            <person name="Goodwin L."/>
            <person name="Pitluck S."/>
            <person name="Pati A."/>
            <person name="Liolios K."/>
            <person name="Ivanova N."/>
            <person name="Mavromatis K."/>
            <person name="Mikhailova N."/>
            <person name="Chen A."/>
            <person name="Palaniappan K."/>
            <person name="Land M."/>
            <person name="Hauser L."/>
            <person name="Chang Y.J."/>
            <person name="Jeffries C.D."/>
            <person name="Brettin T."/>
            <person name="Goker M."/>
            <person name="Beck B."/>
            <person name="Bristow J."/>
            <person name="Eisen J.A."/>
            <person name="Markowitz V."/>
            <person name="Hugenholtz P."/>
            <person name="Kyrpides N.C."/>
            <person name="Klenk H.P."/>
            <person name="Chen F."/>
        </authorList>
    </citation>
    <scope>NUCLEOTIDE SEQUENCE [LARGE SCALE GENOMIC DNA]</scope>
    <source>
        <strain evidence="3">ATCC 33386 / NCTC 11300</strain>
    </source>
</reference>
<gene>
    <name evidence="2" type="ordered locus">Sterm_2891</name>
</gene>
<proteinExistence type="predicted"/>
<dbReference type="EMBL" id="CP001739">
    <property type="protein sequence ID" value="ACZ09735.1"/>
    <property type="molecule type" value="Genomic_DNA"/>
</dbReference>
<dbReference type="RefSeq" id="WP_012862317.1">
    <property type="nucleotide sequence ID" value="NC_013517.1"/>
</dbReference>